<dbReference type="GO" id="GO:0005829">
    <property type="term" value="C:cytosol"/>
    <property type="evidence" value="ECO:0007669"/>
    <property type="project" value="GOC"/>
</dbReference>
<evidence type="ECO:0000259" key="5">
    <source>
        <dbReference type="Pfam" id="PF04118"/>
    </source>
</evidence>
<feature type="region of interest" description="Disordered" evidence="4">
    <location>
        <begin position="1146"/>
        <end position="1179"/>
    </location>
</feature>
<dbReference type="Proteomes" id="UP000694621">
    <property type="component" value="Unplaced"/>
</dbReference>
<feature type="domain" description="DOP1 N-terminal" evidence="5">
    <location>
        <begin position="12"/>
        <end position="303"/>
    </location>
</feature>
<dbReference type="GO" id="GO:0015031">
    <property type="term" value="P:protein transport"/>
    <property type="evidence" value="ECO:0007669"/>
    <property type="project" value="UniProtKB-KW"/>
</dbReference>
<proteinExistence type="inferred from homology"/>
<comment type="similarity">
    <text evidence="3">Belongs to the DOP1 family.</text>
</comment>
<dbReference type="PANTHER" id="PTHR14042:SF23">
    <property type="entry name" value="PROTEIN DOPEY-2"/>
    <property type="match status" value="1"/>
</dbReference>
<protein>
    <submittedName>
        <fullName evidence="8">DOP1 leucine zipper like protein B</fullName>
    </submittedName>
</protein>
<dbReference type="GO" id="GO:0005802">
    <property type="term" value="C:trans-Golgi network"/>
    <property type="evidence" value="ECO:0007669"/>
    <property type="project" value="TreeGrafter"/>
</dbReference>
<dbReference type="Ensembl" id="ENSAMXT00005000143.1">
    <property type="protein sequence ID" value="ENSAMXP00005000130.1"/>
    <property type="gene ID" value="ENSAMXG00005000068.1"/>
</dbReference>
<dbReference type="Pfam" id="PF24598">
    <property type="entry name" value="DOP1_C"/>
    <property type="match status" value="1"/>
</dbReference>
<feature type="region of interest" description="Disordered" evidence="4">
    <location>
        <begin position="952"/>
        <end position="1029"/>
    </location>
</feature>
<evidence type="ECO:0000256" key="1">
    <source>
        <dbReference type="ARBA" id="ARBA00022448"/>
    </source>
</evidence>
<feature type="compositionally biased region" description="Polar residues" evidence="4">
    <location>
        <begin position="995"/>
        <end position="1011"/>
    </location>
</feature>
<dbReference type="PANTHER" id="PTHR14042">
    <property type="entry name" value="DOPEY-RELATED"/>
    <property type="match status" value="1"/>
</dbReference>
<feature type="compositionally biased region" description="Low complexity" evidence="4">
    <location>
        <begin position="959"/>
        <end position="968"/>
    </location>
</feature>
<dbReference type="InterPro" id="IPR056457">
    <property type="entry name" value="DOP1_C"/>
</dbReference>
<feature type="domain" description="DOP1-like C-terminal" evidence="6">
    <location>
        <begin position="1657"/>
        <end position="2043"/>
    </location>
</feature>
<evidence type="ECO:0000313" key="9">
    <source>
        <dbReference type="Proteomes" id="UP000694621"/>
    </source>
</evidence>
<evidence type="ECO:0000259" key="6">
    <source>
        <dbReference type="Pfam" id="PF24598"/>
    </source>
</evidence>
<keyword evidence="2" id="KW-0653">Protein transport</keyword>
<accession>A0A8B9J416</accession>
<dbReference type="GO" id="GO:0006895">
    <property type="term" value="P:Golgi to endosome transport"/>
    <property type="evidence" value="ECO:0007669"/>
    <property type="project" value="InterPro"/>
</dbReference>
<evidence type="ECO:0000256" key="4">
    <source>
        <dbReference type="SAM" id="MobiDB-lite"/>
    </source>
</evidence>
<dbReference type="InterPro" id="IPR040314">
    <property type="entry name" value="DOP1"/>
</dbReference>
<organism evidence="8 9">
    <name type="scientific">Astyanax mexicanus</name>
    <name type="common">Blind cave fish</name>
    <name type="synonym">Astyanax fasciatus mexicanus</name>
    <dbReference type="NCBI Taxonomy" id="7994"/>
    <lineage>
        <taxon>Eukaryota</taxon>
        <taxon>Metazoa</taxon>
        <taxon>Chordata</taxon>
        <taxon>Craniata</taxon>
        <taxon>Vertebrata</taxon>
        <taxon>Euteleostomi</taxon>
        <taxon>Actinopterygii</taxon>
        <taxon>Neopterygii</taxon>
        <taxon>Teleostei</taxon>
        <taxon>Ostariophysi</taxon>
        <taxon>Characiformes</taxon>
        <taxon>Characoidei</taxon>
        <taxon>Acestrorhamphidae</taxon>
        <taxon>Acestrorhamphinae</taxon>
        <taxon>Astyanax</taxon>
    </lineage>
</organism>
<evidence type="ECO:0000313" key="8">
    <source>
        <dbReference type="Ensembl" id="ENSAMXP00005000130.1"/>
    </source>
</evidence>
<evidence type="ECO:0000256" key="2">
    <source>
        <dbReference type="ARBA" id="ARBA00022927"/>
    </source>
</evidence>
<feature type="compositionally biased region" description="Acidic residues" evidence="4">
    <location>
        <begin position="972"/>
        <end position="990"/>
    </location>
</feature>
<dbReference type="InterPro" id="IPR007249">
    <property type="entry name" value="DOP1_N"/>
</dbReference>
<dbReference type="InterPro" id="IPR056459">
    <property type="entry name" value="TPR_DOP1"/>
</dbReference>
<feature type="region of interest" description="Disordered" evidence="4">
    <location>
        <begin position="485"/>
        <end position="542"/>
    </location>
</feature>
<sequence>MDPEEAELQNDYRYRSYAAVIEKALRNFESSSEWADLISSLGKLNKALQSNLKYSLLPRRLIIGKRLAQCLHPALPSGVHLKALETYEVIFKIIGTKWLAKDLFIYSSGLFPLLAHAAMSVKPVLLTLYERYFLPLQKALLPSLQAFITGLLPGLEEGLEVYDRTDALLLKLSLLVGQSVFYGALWGSVLVSPLVRLPASLFIVTHFDRMASSCEQKYMLGTDHRLTVKAMCLSLQDSNVLVQRNSLEILLYFFSFGTCLDPEKSAIPLRREQMITVVSAASLTLLRRDMSLNRRLYAWLLGLDIKGGMVAPDLSQYSTVEEHVEYYFNTYSRELLVQVIRAFYSYCREMLGEEALNSSLSENKNASEIIKTVNMLVGAISSEYLWDYMTKHFQTCLSDPAEAPPSKAWSPPPSMTELSTLIIFLLDVIPLELYAEIQTQFLPQMLGSMLLSLRAHPASLSLPELTQALRACFKVLSRIQMPVVPHSKKEETGDQASVSSDNRLSEDEVSVNGRPAEEAGPEPAVFPPLRSEDSGLGLSASPSEHPALGVCSEAGNVWRRGGSVENMSKCVQDILASLIIRLAEFFTPSRLRAPPQEGCVEAVGSSAEAGTAVLQWMAGFQSRGRSEVTESCRQAFTAACHLLLECTTFPVYYTEEESQELHSSMFTNTTGNEEETLPEWLRSLMTLCCISKDYKVQHVAISSLMELINHSQSLALVIQDKNQRYKSSEANPLSGQLQMVTLPPIYPSVLKTVERQTNFYQQVAQVLWAQLDTERREHHISCVELFYRLHCLAPSAAICEDIICMALLSRDKVVRLEGLHRFSVLWHLTREVQTNRSTSLNRSFDRSLFVVLDSLNSQDGSVSAAGQSWLVRALSLNDVIRILEPVLLLLVDPRTQRTAIHMWRSLSSLSGNLDKSFTHPNEQFSREKSPEDNLLNHFTVVDREALWLNLEQDPELRETPSSSPVISRSESEETEGEDEEREDVAEEESEHTESADTNGTQNSTENSSSGSAPYLQVGVANGNDGEMGVANGLVRVDSDRTQASDSLSSDEDDGQLEALAKSRLLKRQRERQEAIDSLFRHVLLYRQPFEFNKVLYAFSVVETLVRSGSTPFVEALSNTALDCSSTAHLNLVQNLLQRHRQAQEGGSFYGPLQNSTPPEPKSMNPNQPPTSPLSSPSSSTSPTMFLLELLTSLCLRFLRSHFPAYATVSGRQQQGNREVQVKSVEVMTALVTQLITVAQQAQAGEAGGTNSLESIRNLLWGCKVQQYVLLSLSASMYACQRAESHNQNKIHEEDQGEDGGELSEESLVHFGRDGSWAEHPLQIALLKLLKALIVLEHCVSPPQTKVPGDINHILQAKGDTPSSALAREWQTAMMFQQSIKAVRYVSSQPIMAQGMFVSAAARALCPQYGFAMHPAWVTLLCGTLPFLGRSLAIIVAPIIAQICKNLDELVKQHEHESIKSSHSILKRENIAPDYPLTLLEGLTTITHYCLLEQKKSAGSDATDMRNACNAILEEFPHMISTMAMLWGVVKGADSSHSSSSRSSPASVYFKSTKVNKRQKILGFLMPLTQLYGSQVMASMAAVWNSRRSRKRRSKNKILPAVSDSQMTIVDLVKSLNTLHTDTILHLVKEVVKKPNQIKGDQQKPILVDVPMLQFCYAYIQSLPAQALQDNIMPLLCLLRESVQLNLAPPGHFLLLGILNDFVNRLPNMDNKRDSRELQEVTQRILEAVGGVAGSSLEQTSWLSRNLEVKAQPQICLQEDEEEPEESVGQGGAMVSSAPSVFSVQALALLAEVLAPLLDMVYRSDEKEKAVPLISRLMYYVFPYLKNHSAYNMPSFSAGAQLLSSLSGYAYTKRAWKKEVLELFMDPMFFTMEPACACHWKSIVDHLLTHEKTMFKDLMSMQSSSLKLFNSAEQRPMLLKRQAFAMFSGETDQYHLYLPLIQERLTENLRVGQTPAMAAQMFLMFRVLLLRISPQHLTSLWPIMVTELVSDLLPFKTSSKNGLLTFPQAELDMYLSACKFLDTAVSFPPERMPLFQMYRWAFVPEVDVDSYDGPGTTLLEGEQECKPHVVRILEGLHHRYGVNIVIYFKRLFLLFLLLLMKTQHAVSQKIRLLYKTNWYLWLQSGQCAKSCWKMKSTSP</sequence>
<reference evidence="8" key="1">
    <citation type="submission" date="2025-08" db="UniProtKB">
        <authorList>
            <consortium name="Ensembl"/>
        </authorList>
    </citation>
    <scope>IDENTIFICATION</scope>
</reference>
<name>A0A8B9J416_ASTMX</name>
<feature type="domain" description="DOP1-like TPR" evidence="7">
    <location>
        <begin position="1077"/>
        <end position="1492"/>
    </location>
</feature>
<dbReference type="Pfam" id="PF04118">
    <property type="entry name" value="Dopey_N"/>
    <property type="match status" value="1"/>
</dbReference>
<keyword evidence="1" id="KW-0813">Transport</keyword>
<evidence type="ECO:0000259" key="7">
    <source>
        <dbReference type="Pfam" id="PF24601"/>
    </source>
</evidence>
<evidence type="ECO:0000256" key="3">
    <source>
        <dbReference type="ARBA" id="ARBA00046326"/>
    </source>
</evidence>
<dbReference type="GO" id="GO:0005768">
    <property type="term" value="C:endosome"/>
    <property type="evidence" value="ECO:0007669"/>
    <property type="project" value="TreeGrafter"/>
</dbReference>
<dbReference type="Pfam" id="PF24601">
    <property type="entry name" value="TPR_DOP1"/>
    <property type="match status" value="1"/>
</dbReference>